<keyword evidence="1" id="KW-0479">Metal-binding</keyword>
<name>A0A6H0RYP5_9MYCO</name>
<proteinExistence type="predicted"/>
<keyword evidence="4" id="KW-1185">Reference proteome</keyword>
<evidence type="ECO:0000313" key="4">
    <source>
        <dbReference type="Proteomes" id="UP000501849"/>
    </source>
</evidence>
<sequence length="560" mass="61554">MRHDGDVPLSEAGLLGAAGGVVFARGEDYVGYVRGLRVADTKAYASVQAKRVYTVELDWSGSVLGGWCTCPHFEDGNFCKHLVAVGLAAIDTGRVAVDLDTNGAPDTALDDAVRAMDVDELRELVLDLARRDDSVQRLIEIRTMAASSDGAEAAPELDAYVRNALSFRGFIDYRRSFDVAGVAADVLDELESYLDGGAAEAVRPALLRAVTRLRKIMEEADDSSGSIGFECERAASLYARACRLGRPDPVKLATWLVKFRADSPGWPELVLADFVDAFDEPALATYRRAVAAVDRKYADREKWTRSEIDRMVLELADHDGDVDQAVDLLSRRDHPQYGAIVDRLRAAGRADEAVGWIDRAVTEGRVSSHGGGNDFWLSPDAVAQTYLSLGRLDDALDVMRADFVRQPSVPTYRVLLDFATTIDRADTERAWALEHAERLAADRFAQGAVLVQLWLSEGDIEAAWQAADRYGPGWAWKELAQRGADARPVAAADLYRPKLADDLRYPNSKIYPDIAATLATMAKLYEKGGRSADFAVFMAEIRREYGRRPSLMKALDAKKL</sequence>
<gene>
    <name evidence="3" type="ORF">EXE63_05455</name>
</gene>
<protein>
    <recommendedName>
        <fullName evidence="2">SWIM-type domain-containing protein</fullName>
    </recommendedName>
</protein>
<dbReference type="EMBL" id="CP038799">
    <property type="protein sequence ID" value="QIV80402.1"/>
    <property type="molecule type" value="Genomic_DNA"/>
</dbReference>
<dbReference type="KEGG" id="mfre:EXE63_05455"/>
<evidence type="ECO:0000259" key="2">
    <source>
        <dbReference type="PROSITE" id="PS50966"/>
    </source>
</evidence>
<dbReference type="InterPro" id="IPR007527">
    <property type="entry name" value="Znf_SWIM"/>
</dbReference>
<dbReference type="GO" id="GO:0008270">
    <property type="term" value="F:zinc ion binding"/>
    <property type="evidence" value="ECO:0007669"/>
    <property type="project" value="UniProtKB-KW"/>
</dbReference>
<keyword evidence="1" id="KW-0862">Zinc</keyword>
<dbReference type="AlphaFoldDB" id="A0A6H0RYP5"/>
<organism evidence="3 4">
    <name type="scientific">Mycolicibacterium frederiksbergense</name>
    <dbReference type="NCBI Taxonomy" id="117567"/>
    <lineage>
        <taxon>Bacteria</taxon>
        <taxon>Bacillati</taxon>
        <taxon>Actinomycetota</taxon>
        <taxon>Actinomycetes</taxon>
        <taxon>Mycobacteriales</taxon>
        <taxon>Mycobacteriaceae</taxon>
        <taxon>Mycolicibacterium</taxon>
    </lineage>
</organism>
<evidence type="ECO:0000256" key="1">
    <source>
        <dbReference type="PROSITE-ProRule" id="PRU00325"/>
    </source>
</evidence>
<reference evidence="3 4" key="1">
    <citation type="submission" date="2019-04" db="EMBL/GenBank/DDBJ databases">
        <title>Draft, Whole-Genome Sequence of the Anthracene-degrading Mycobacterium frederiksbergense LB501T, Isolated from a Polycyclic Aromatic Hydrocarbon (PAH)-Contaminated Soil.</title>
        <authorList>
            <person name="Augelletti F."/>
        </authorList>
    </citation>
    <scope>NUCLEOTIDE SEQUENCE [LARGE SCALE GENOMIC DNA]</scope>
    <source>
        <strain evidence="3 4">LB 501T</strain>
    </source>
</reference>
<dbReference type="PROSITE" id="PS50966">
    <property type="entry name" value="ZF_SWIM"/>
    <property type="match status" value="1"/>
</dbReference>
<keyword evidence="1" id="KW-0863">Zinc-finger</keyword>
<dbReference type="Pfam" id="PF04434">
    <property type="entry name" value="SWIM"/>
    <property type="match status" value="1"/>
</dbReference>
<feature type="domain" description="SWIM-type" evidence="2">
    <location>
        <begin position="53"/>
        <end position="90"/>
    </location>
</feature>
<accession>A0A6H0RYP5</accession>
<evidence type="ECO:0000313" key="3">
    <source>
        <dbReference type="EMBL" id="QIV80402.1"/>
    </source>
</evidence>
<dbReference type="Proteomes" id="UP000501849">
    <property type="component" value="Chromosome"/>
</dbReference>